<dbReference type="EMBL" id="BKCJ010494342">
    <property type="protein sequence ID" value="GFA82091.1"/>
    <property type="molecule type" value="Genomic_DNA"/>
</dbReference>
<name>A0A699K8S1_TANCI</name>
<accession>A0A699K8S1</accession>
<evidence type="ECO:0000313" key="1">
    <source>
        <dbReference type="EMBL" id="GFA82091.1"/>
    </source>
</evidence>
<protein>
    <submittedName>
        <fullName evidence="1">Uncharacterized protein</fullName>
    </submittedName>
</protein>
<proteinExistence type="predicted"/>
<gene>
    <name evidence="1" type="ORF">Tci_654063</name>
</gene>
<organism evidence="1">
    <name type="scientific">Tanacetum cinerariifolium</name>
    <name type="common">Dalmatian daisy</name>
    <name type="synonym">Chrysanthemum cinerariifolium</name>
    <dbReference type="NCBI Taxonomy" id="118510"/>
    <lineage>
        <taxon>Eukaryota</taxon>
        <taxon>Viridiplantae</taxon>
        <taxon>Streptophyta</taxon>
        <taxon>Embryophyta</taxon>
        <taxon>Tracheophyta</taxon>
        <taxon>Spermatophyta</taxon>
        <taxon>Magnoliopsida</taxon>
        <taxon>eudicotyledons</taxon>
        <taxon>Gunneridae</taxon>
        <taxon>Pentapetalae</taxon>
        <taxon>asterids</taxon>
        <taxon>campanulids</taxon>
        <taxon>Asterales</taxon>
        <taxon>Asteraceae</taxon>
        <taxon>Asteroideae</taxon>
        <taxon>Anthemideae</taxon>
        <taxon>Anthemidinae</taxon>
        <taxon>Tanacetum</taxon>
    </lineage>
</organism>
<reference evidence="1" key="1">
    <citation type="journal article" date="2019" name="Sci. Rep.">
        <title>Draft genome of Tanacetum cinerariifolium, the natural source of mosquito coil.</title>
        <authorList>
            <person name="Yamashiro T."/>
            <person name="Shiraishi A."/>
            <person name="Satake H."/>
            <person name="Nakayama K."/>
        </authorList>
    </citation>
    <scope>NUCLEOTIDE SEQUENCE</scope>
</reference>
<sequence>IKIRLLLEIHEQYSTVDSGIDVTGLDATWTHKIAIKEKSKGNRNGTVSSPKNAGTVLMNKANFHVLECEVPAGAHFHVGIPINSVKEVNNRK</sequence>
<dbReference type="AlphaFoldDB" id="A0A699K8S1"/>
<comment type="caution">
    <text evidence="1">The sequence shown here is derived from an EMBL/GenBank/DDBJ whole genome shotgun (WGS) entry which is preliminary data.</text>
</comment>
<feature type="non-terminal residue" evidence="1">
    <location>
        <position position="1"/>
    </location>
</feature>